<protein>
    <recommendedName>
        <fullName evidence="1">DUF6884 domain-containing protein</fullName>
    </recommendedName>
</protein>
<feature type="domain" description="DUF6884" evidence="1">
    <location>
        <begin position="3"/>
        <end position="139"/>
    </location>
</feature>
<evidence type="ECO:0000313" key="3">
    <source>
        <dbReference type="Proteomes" id="UP000198518"/>
    </source>
</evidence>
<proteinExistence type="predicted"/>
<sequence>MEIGLVSCTKAKVDSSSTPRKLYEPSALFRKARSYAEENHDGWYVLSAKYHVLDPDGSPIEPYDKTLNNASVEERREWSQNVLKQLRERDLLAGGNTLVIHAGKSYYEELLPLLDDKPVDVKIPTEGLRMGETLSWYNERI</sequence>
<dbReference type="OrthoDB" id="206471at2157"/>
<dbReference type="STRING" id="355548.SAMN04487945_3109"/>
<keyword evidence="3" id="KW-1185">Reference proteome</keyword>
<dbReference type="Proteomes" id="UP000198518">
    <property type="component" value="Unassembled WGS sequence"/>
</dbReference>
<dbReference type="RefSeq" id="WP_177170883.1">
    <property type="nucleotide sequence ID" value="NZ_FOJA01000002.1"/>
</dbReference>
<evidence type="ECO:0000259" key="1">
    <source>
        <dbReference type="Pfam" id="PF21818"/>
    </source>
</evidence>
<organism evidence="2 3">
    <name type="scientific">Halobacterium jilantaiense</name>
    <dbReference type="NCBI Taxonomy" id="355548"/>
    <lineage>
        <taxon>Archaea</taxon>
        <taxon>Methanobacteriati</taxon>
        <taxon>Methanobacteriota</taxon>
        <taxon>Stenosarchaea group</taxon>
        <taxon>Halobacteria</taxon>
        <taxon>Halobacteriales</taxon>
        <taxon>Halobacteriaceae</taxon>
        <taxon>Halobacterium</taxon>
    </lineage>
</organism>
<accession>A0A1I0R3E7</accession>
<dbReference type="EMBL" id="FOJA01000002">
    <property type="protein sequence ID" value="SEW34971.1"/>
    <property type="molecule type" value="Genomic_DNA"/>
</dbReference>
<gene>
    <name evidence="2" type="ORF">SAMN04487945_3109</name>
</gene>
<dbReference type="AlphaFoldDB" id="A0A1I0R3E7"/>
<dbReference type="Pfam" id="PF21818">
    <property type="entry name" value="DUF6884"/>
    <property type="match status" value="1"/>
</dbReference>
<name>A0A1I0R3E7_9EURY</name>
<evidence type="ECO:0000313" key="2">
    <source>
        <dbReference type="EMBL" id="SEW34971.1"/>
    </source>
</evidence>
<reference evidence="2 3" key="1">
    <citation type="submission" date="2016-10" db="EMBL/GenBank/DDBJ databases">
        <authorList>
            <person name="de Groot N.N."/>
        </authorList>
    </citation>
    <scope>NUCLEOTIDE SEQUENCE [LARGE SCALE GENOMIC DNA]</scope>
    <source>
        <strain evidence="2 3">CGMCC 1.5337</strain>
    </source>
</reference>
<dbReference type="InterPro" id="IPR049251">
    <property type="entry name" value="DUF6884"/>
</dbReference>